<evidence type="ECO:0000313" key="2">
    <source>
        <dbReference type="Proteomes" id="UP000828048"/>
    </source>
</evidence>
<keyword evidence="2" id="KW-1185">Reference proteome</keyword>
<name>A0ACB7ZLS4_9ERIC</name>
<reference evidence="1 2" key="1">
    <citation type="journal article" date="2021" name="Hortic Res">
        <title>High-quality reference genome and annotation aids understanding of berry development for evergreen blueberry (Vaccinium darrowii).</title>
        <authorList>
            <person name="Yu J."/>
            <person name="Hulse-Kemp A.M."/>
            <person name="Babiker E."/>
            <person name="Staton M."/>
        </authorList>
    </citation>
    <scope>NUCLEOTIDE SEQUENCE [LARGE SCALE GENOMIC DNA]</scope>
    <source>
        <strain evidence="2">cv. NJ 8807/NJ 8810</strain>
        <tissue evidence="1">Young leaf</tissue>
    </source>
</reference>
<evidence type="ECO:0000313" key="1">
    <source>
        <dbReference type="EMBL" id="KAH7866060.1"/>
    </source>
</evidence>
<sequence length="1271" mass="144054">MGKKTKKPGKGKEKTVKKTAKAEEKRARRDTKKLSPEDDIDAILLSIQKEEAKKKEVHVEENVAAPSPRSNCSLSINPLKETELILYGGEFYNGSKTFVYGDLYRYDVEKQEWKLVSSPNSPPPRSAHQAVAWKNYLYIFGGEFTSPNQERFHHYKDFWVLDLKTNSWEQLNYKGCPSPRSGHRMVLYKHKIVVFGGFYDTLREVRYFNDLHVFDLDQFKWQEIKPTPGCMWPSARSGFQLFVHQDEIFLYGGYSKEVSSEKSDSEKGIVHSDMWSLDPRTWEWNKVKKSGMPPGPRAGFSMCIHKKRALLFGGVVDMEVKGDVIMSLFLNELYGFQLDNRRWYPLELRKEKSTKTKLKKSSAEEANNAAVNNKITPMEVEKCAANDKDEDLDYREEVDVESSIDDISLNIERNMTVDVLGIATTSDGRLPECCLKDPSQSSPLPEVVKPCGRINSCMVVGRDTLYIYGGMMEVKDREIALDDLYMLNLSKLDEWKCIIPASESEWIEASEGEDEEDEDGSEHEESDSGDDIDETDDDDDDNDDDDGKSGPSSLELGDAVAIIKGEGKSLRRKDKRARIEQIRVSLGLSDSQRTPMPGETLKDFYKRTNMYWQMAAYEHTQHTGKELRKDGFDLAVSRYKELKPILDELAILEAEQKAEEEEGPESSSLKKRGNKKNKHVASKIRTSPKSNVQQIHSLYKVLECMKILSSTLIMKPSFLIVGYELPAFTLYQPMLTTSSTLWISNRSRFMTKIQGSIASGTFASGSVDSLAKAEAAYSGRKQGSSSSLYSRPSLLEMKNERLANRDRVYEFLKAIGIQPDELDGLELPVTVDVMRERVDFLHKLGLSIDDINNYPLVLGCSVKKNMIPVLDYLGKLGVRKSTLTNFLQRYPQVLHASVVIDLDPVVKYLQGMDIKPNDIPRVLERYPEVLGFKLEGTMSTSVAYLVAIGVGRREIGGVLTRYPQILGMRVARVIKPFVEYLESLGIPRLAVARLIEKRPHILGFGLEEVVKPNVESLLDFSVRRTSLASVIAQYPEIIGIDLQPKLLSQYSFLNSNISLDREDFGRVVEKLPQVVSLSNTPVVKHVDFLKDCGFSLEQVRKMVVGCPQLLALNLDIMKLSYDYFQNEMGRDIDDLVSFPAFFTYGLESTIRPRHKMVAKKGLKCSLAWLLNCSDEKFSERMNYDFIDMEEADTNPSFDMNTLMEPTSDDSASDFEDGDDDEDTSGKSEFSNGTHDVDLKTSGKSEYSNRTPDVDFSKLSFEDAHYFLNVLI</sequence>
<accession>A0ACB7ZLS4</accession>
<proteinExistence type="predicted"/>
<organism evidence="1 2">
    <name type="scientific">Vaccinium darrowii</name>
    <dbReference type="NCBI Taxonomy" id="229202"/>
    <lineage>
        <taxon>Eukaryota</taxon>
        <taxon>Viridiplantae</taxon>
        <taxon>Streptophyta</taxon>
        <taxon>Embryophyta</taxon>
        <taxon>Tracheophyta</taxon>
        <taxon>Spermatophyta</taxon>
        <taxon>Magnoliopsida</taxon>
        <taxon>eudicotyledons</taxon>
        <taxon>Gunneridae</taxon>
        <taxon>Pentapetalae</taxon>
        <taxon>asterids</taxon>
        <taxon>Ericales</taxon>
        <taxon>Ericaceae</taxon>
        <taxon>Vaccinioideae</taxon>
        <taxon>Vaccinieae</taxon>
        <taxon>Vaccinium</taxon>
    </lineage>
</organism>
<dbReference type="EMBL" id="CM037159">
    <property type="protein sequence ID" value="KAH7866060.1"/>
    <property type="molecule type" value="Genomic_DNA"/>
</dbReference>
<gene>
    <name evidence="1" type="ORF">Vadar_015006</name>
</gene>
<dbReference type="Proteomes" id="UP000828048">
    <property type="component" value="Chromosome 9"/>
</dbReference>
<comment type="caution">
    <text evidence="1">The sequence shown here is derived from an EMBL/GenBank/DDBJ whole genome shotgun (WGS) entry which is preliminary data.</text>
</comment>
<protein>
    <submittedName>
        <fullName evidence="1">Uncharacterized protein</fullName>
    </submittedName>
</protein>